<evidence type="ECO:0000313" key="3">
    <source>
        <dbReference type="EMBL" id="SZX72502.1"/>
    </source>
</evidence>
<dbReference type="AlphaFoldDB" id="A0A383W5T5"/>
<dbReference type="PANTHER" id="PTHR12121:SF100">
    <property type="entry name" value="POLY(A)-SPECIFIC RIBONUCLEASE"/>
    <property type="match status" value="1"/>
</dbReference>
<dbReference type="STRING" id="3088.A0A383W5T5"/>
<feature type="region of interest" description="Disordered" evidence="1">
    <location>
        <begin position="348"/>
        <end position="382"/>
    </location>
</feature>
<dbReference type="Gene3D" id="3.60.10.10">
    <property type="entry name" value="Endonuclease/exonuclease/phosphatase"/>
    <property type="match status" value="1"/>
</dbReference>
<dbReference type="EMBL" id="FNXT01001140">
    <property type="protein sequence ID" value="SZX72502.1"/>
    <property type="molecule type" value="Genomic_DNA"/>
</dbReference>
<organism evidence="3 4">
    <name type="scientific">Tetradesmus obliquus</name>
    <name type="common">Green alga</name>
    <name type="synonym">Acutodesmus obliquus</name>
    <dbReference type="NCBI Taxonomy" id="3088"/>
    <lineage>
        <taxon>Eukaryota</taxon>
        <taxon>Viridiplantae</taxon>
        <taxon>Chlorophyta</taxon>
        <taxon>core chlorophytes</taxon>
        <taxon>Chlorophyceae</taxon>
        <taxon>CS clade</taxon>
        <taxon>Sphaeropleales</taxon>
        <taxon>Scenedesmaceae</taxon>
        <taxon>Tetradesmus</taxon>
    </lineage>
</organism>
<gene>
    <name evidence="3" type="ORF">BQ4739_LOCUS12675</name>
</gene>
<dbReference type="GO" id="GO:0000175">
    <property type="term" value="F:3'-5'-RNA exonuclease activity"/>
    <property type="evidence" value="ECO:0007669"/>
    <property type="project" value="TreeGrafter"/>
</dbReference>
<accession>A0A383W5T5</accession>
<dbReference type="InterPro" id="IPR050410">
    <property type="entry name" value="CCR4/nocturin_mRNA_transcr"/>
</dbReference>
<dbReference type="InterPro" id="IPR005135">
    <property type="entry name" value="Endo/exonuclease/phosphatase"/>
</dbReference>
<protein>
    <recommendedName>
        <fullName evidence="2">Endonuclease/exonuclease/phosphatase domain-containing protein</fullName>
    </recommendedName>
</protein>
<proteinExistence type="predicted"/>
<keyword evidence="4" id="KW-1185">Reference proteome</keyword>
<evidence type="ECO:0000313" key="4">
    <source>
        <dbReference type="Proteomes" id="UP000256970"/>
    </source>
</evidence>
<dbReference type="PANTHER" id="PTHR12121">
    <property type="entry name" value="CARBON CATABOLITE REPRESSOR PROTEIN 4"/>
    <property type="match status" value="1"/>
</dbReference>
<reference evidence="3 4" key="1">
    <citation type="submission" date="2016-10" db="EMBL/GenBank/DDBJ databases">
        <authorList>
            <person name="Cai Z."/>
        </authorList>
    </citation>
    <scope>NUCLEOTIDE SEQUENCE [LARGE SCALE GENOMIC DNA]</scope>
</reference>
<dbReference type="SUPFAM" id="SSF56219">
    <property type="entry name" value="DNase I-like"/>
    <property type="match status" value="1"/>
</dbReference>
<dbReference type="InterPro" id="IPR036691">
    <property type="entry name" value="Endo/exonu/phosph_ase_sf"/>
</dbReference>
<sequence length="480" mass="53111">MRRLWQPCSRRPGGVPAGAHKIRMVTYNILADKYSSFNAYCPPQFLAWQYRYPRLLAELEAYAADLLFLQEVEESVFQEQLQPRLQQRGYSSLFHPRRSPQGSPGLDEGVSLHFRASTFTRIDSLGVRLGDADLTEALLPAACCSNPRHRHNRFLPTLAQREEGCLMALLRHEPSQRHLLAVSTHLFWNPLFPDVKLAQAALLCSSIARFLQQHRLAPGDVPLVVGGDFNSTWQKYSSDQWDQVPPGTTLQSGVYQLLQQGQLTPSHQDHPARRTCCRCSSSSSSSVIRVQQQQQLATQPLDWQQQSAAQLAEWQQQAVAQQGFAAQLWGGSTDSSIEIDTPQASIDEDAAAAGSGGGRPSSRRGRRSRGSSQGGGSSSSTLVDYSFHTSGLQLDSSYHMAHGREPPLTTRTNRFSGTLDYLWLSKQHWQVAKTLAMPYREAQAAAPPESVMDLPPCPNEVMPSDHLAVGCEALLLQVAA</sequence>
<dbReference type="Proteomes" id="UP000256970">
    <property type="component" value="Unassembled WGS sequence"/>
</dbReference>
<name>A0A383W5T5_TETOB</name>
<feature type="domain" description="Endonuclease/exonuclease/phosphatase" evidence="2">
    <location>
        <begin position="26"/>
        <end position="466"/>
    </location>
</feature>
<evidence type="ECO:0000259" key="2">
    <source>
        <dbReference type="Pfam" id="PF03372"/>
    </source>
</evidence>
<evidence type="ECO:0000256" key="1">
    <source>
        <dbReference type="SAM" id="MobiDB-lite"/>
    </source>
</evidence>
<dbReference type="Pfam" id="PF03372">
    <property type="entry name" value="Exo_endo_phos"/>
    <property type="match status" value="1"/>
</dbReference>